<dbReference type="Proteomes" id="UP000263273">
    <property type="component" value="Unassembled WGS sequence"/>
</dbReference>
<evidence type="ECO:0000313" key="2">
    <source>
        <dbReference type="EMBL" id="HBK53254.1"/>
    </source>
</evidence>
<feature type="non-terminal residue" evidence="2">
    <location>
        <position position="1"/>
    </location>
</feature>
<dbReference type="InterPro" id="IPR007539">
    <property type="entry name" value="DUF551"/>
</dbReference>
<evidence type="ECO:0000259" key="1">
    <source>
        <dbReference type="Pfam" id="PF04448"/>
    </source>
</evidence>
<organism evidence="2 3">
    <name type="scientific">Syntrophomonas wolfei</name>
    <dbReference type="NCBI Taxonomy" id="863"/>
    <lineage>
        <taxon>Bacteria</taxon>
        <taxon>Bacillati</taxon>
        <taxon>Bacillota</taxon>
        <taxon>Clostridia</taxon>
        <taxon>Eubacteriales</taxon>
        <taxon>Syntrophomonadaceae</taxon>
        <taxon>Syntrophomonas</taxon>
    </lineage>
</organism>
<reference evidence="2 3" key="1">
    <citation type="journal article" date="2018" name="Nat. Biotechnol.">
        <title>A standardized bacterial taxonomy based on genome phylogeny substantially revises the tree of life.</title>
        <authorList>
            <person name="Parks D.H."/>
            <person name="Chuvochina M."/>
            <person name="Waite D.W."/>
            <person name="Rinke C."/>
            <person name="Skarshewski A."/>
            <person name="Chaumeil P.A."/>
            <person name="Hugenholtz P."/>
        </authorList>
    </citation>
    <scope>NUCLEOTIDE SEQUENCE [LARGE SCALE GENOMIC DNA]</scope>
    <source>
        <strain evidence="2">UBA10948</strain>
    </source>
</reference>
<feature type="non-terminal residue" evidence="2">
    <location>
        <position position="131"/>
    </location>
</feature>
<sequence>LLPCPFCGGEAKRKLIKPYRKIKGRGQSYLAIIGCKTVGCTVEVSQAAFSREEAWEYAEKLWNRRAAGWIPVKERLPEENVDCLVYPASEEIAIARLIKGKFCSWWFDAFDSPDWIKVDGIVTHWMPLPKL</sequence>
<accession>A0A354YVN3</accession>
<comment type="caution">
    <text evidence="2">The sequence shown here is derived from an EMBL/GenBank/DDBJ whole genome shotgun (WGS) entry which is preliminary data.</text>
</comment>
<gene>
    <name evidence="2" type="ORF">DDZ44_04885</name>
</gene>
<evidence type="ECO:0000313" key="3">
    <source>
        <dbReference type="Proteomes" id="UP000263273"/>
    </source>
</evidence>
<dbReference type="AlphaFoldDB" id="A0A354YVN3"/>
<dbReference type="Pfam" id="PF04448">
    <property type="entry name" value="DUF551"/>
    <property type="match status" value="1"/>
</dbReference>
<name>A0A354YVN3_9FIRM</name>
<protein>
    <recommendedName>
        <fullName evidence="1">DUF551 domain-containing protein</fullName>
    </recommendedName>
</protein>
<feature type="domain" description="DUF551" evidence="1">
    <location>
        <begin position="68"/>
        <end position="130"/>
    </location>
</feature>
<proteinExistence type="predicted"/>
<dbReference type="EMBL" id="DNZF01000107">
    <property type="protein sequence ID" value="HBK53254.1"/>
    <property type="molecule type" value="Genomic_DNA"/>
</dbReference>